<keyword evidence="3" id="KW-0378">Hydrolase</keyword>
<feature type="site" description="Cleavage; by autolysis" evidence="2">
    <location>
        <begin position="174"/>
        <end position="175"/>
    </location>
</feature>
<dbReference type="RefSeq" id="XP_020074251.1">
    <property type="nucleotide sequence ID" value="XM_020219518.1"/>
</dbReference>
<dbReference type="SUPFAM" id="SSF56235">
    <property type="entry name" value="N-terminal nucleophile aminohydrolases (Ntn hydrolases)"/>
    <property type="match status" value="1"/>
</dbReference>
<dbReference type="GO" id="GO:0005737">
    <property type="term" value="C:cytoplasm"/>
    <property type="evidence" value="ECO:0007669"/>
    <property type="project" value="TreeGrafter"/>
</dbReference>
<dbReference type="InterPro" id="IPR000246">
    <property type="entry name" value="Peptidase_T2"/>
</dbReference>
<dbReference type="GO" id="GO:0051604">
    <property type="term" value="P:protein maturation"/>
    <property type="evidence" value="ECO:0007669"/>
    <property type="project" value="TreeGrafter"/>
</dbReference>
<dbReference type="GeneID" id="30994068"/>
<dbReference type="AlphaFoldDB" id="A0A1E4RD39"/>
<dbReference type="EMBL" id="KV454545">
    <property type="protein sequence ID" value="ODV65184.1"/>
    <property type="molecule type" value="Genomic_DNA"/>
</dbReference>
<proteinExistence type="predicted"/>
<accession>A0A1E4RD39</accession>
<dbReference type="PANTHER" id="PTHR10188">
    <property type="entry name" value="L-ASPARAGINASE"/>
    <property type="match status" value="1"/>
</dbReference>
<dbReference type="Proteomes" id="UP000095085">
    <property type="component" value="Unassembled WGS sequence"/>
</dbReference>
<protein>
    <submittedName>
        <fullName evidence="3">N-terminal nucleophile aminohydrolase</fullName>
    </submittedName>
</protein>
<dbReference type="GO" id="GO:0004298">
    <property type="term" value="F:threonine-type endopeptidase activity"/>
    <property type="evidence" value="ECO:0007669"/>
    <property type="project" value="TreeGrafter"/>
</dbReference>
<organism evidence="3 4">
    <name type="scientific">Hyphopichia burtonii NRRL Y-1933</name>
    <dbReference type="NCBI Taxonomy" id="984485"/>
    <lineage>
        <taxon>Eukaryota</taxon>
        <taxon>Fungi</taxon>
        <taxon>Dikarya</taxon>
        <taxon>Ascomycota</taxon>
        <taxon>Saccharomycotina</taxon>
        <taxon>Pichiomycetes</taxon>
        <taxon>Debaryomycetaceae</taxon>
        <taxon>Hyphopichia</taxon>
    </lineage>
</organism>
<evidence type="ECO:0000313" key="3">
    <source>
        <dbReference type="EMBL" id="ODV65184.1"/>
    </source>
</evidence>
<gene>
    <name evidence="3" type="ORF">HYPBUDRAFT_13347</name>
</gene>
<dbReference type="STRING" id="984485.A0A1E4RD39"/>
<name>A0A1E4RD39_9ASCO</name>
<evidence type="ECO:0000313" key="4">
    <source>
        <dbReference type="Proteomes" id="UP000095085"/>
    </source>
</evidence>
<dbReference type="Gene3D" id="3.60.20.30">
    <property type="entry name" value="(Glycosyl)asparaginase"/>
    <property type="match status" value="1"/>
</dbReference>
<dbReference type="InterPro" id="IPR029055">
    <property type="entry name" value="Ntn_hydrolases_N"/>
</dbReference>
<dbReference type="OrthoDB" id="77601at2759"/>
<keyword evidence="4" id="KW-1185">Reference proteome</keyword>
<dbReference type="PANTHER" id="PTHR10188:SF8">
    <property type="entry name" value="THREONINE ASPARTASE 1"/>
    <property type="match status" value="1"/>
</dbReference>
<reference evidence="4" key="1">
    <citation type="submission" date="2016-05" db="EMBL/GenBank/DDBJ databases">
        <title>Comparative genomics of biotechnologically important yeasts.</title>
        <authorList>
            <consortium name="DOE Joint Genome Institute"/>
            <person name="Riley R."/>
            <person name="Haridas S."/>
            <person name="Wolfe K.H."/>
            <person name="Lopes M.R."/>
            <person name="Hittinger C.T."/>
            <person name="Goker M."/>
            <person name="Salamov A."/>
            <person name="Wisecaver J."/>
            <person name="Long T.M."/>
            <person name="Aerts A.L."/>
            <person name="Barry K."/>
            <person name="Choi C."/>
            <person name="Clum A."/>
            <person name="Coughlan A.Y."/>
            <person name="Deshpande S."/>
            <person name="Douglass A.P."/>
            <person name="Hanson S.J."/>
            <person name="Klenk H.-P."/>
            <person name="Labutti K."/>
            <person name="Lapidus A."/>
            <person name="Lindquist E."/>
            <person name="Lipzen A."/>
            <person name="Meier-Kolthoff J.P."/>
            <person name="Ohm R.A."/>
            <person name="Otillar R.P."/>
            <person name="Pangilinan J."/>
            <person name="Peng Y."/>
            <person name="Rokas A."/>
            <person name="Rosa C.A."/>
            <person name="Scheuner C."/>
            <person name="Sibirny A.A."/>
            <person name="Slot J.C."/>
            <person name="Stielow J.B."/>
            <person name="Sun H."/>
            <person name="Kurtzman C.P."/>
            <person name="Blackwell M."/>
            <person name="Grigoriev I.V."/>
            <person name="Jeffries T.W."/>
        </authorList>
    </citation>
    <scope>NUCLEOTIDE SEQUENCE [LARGE SCALE GENOMIC DNA]</scope>
    <source>
        <strain evidence="4">NRRL Y-1933</strain>
    </source>
</reference>
<dbReference type="Pfam" id="PF01112">
    <property type="entry name" value="Asparaginase_2"/>
    <property type="match status" value="1"/>
</dbReference>
<evidence type="ECO:0000256" key="2">
    <source>
        <dbReference type="PIRSR" id="PIRSR600246-3"/>
    </source>
</evidence>
<feature type="active site" description="Nucleophile" evidence="1">
    <location>
        <position position="175"/>
    </location>
</feature>
<evidence type="ECO:0000256" key="1">
    <source>
        <dbReference type="PIRSR" id="PIRSR600246-1"/>
    </source>
</evidence>
<sequence length="335" mass="38174">MKVAVIHTGAGNNSRKNEGQYKRLFKRVLSQPNESIEDILRVSEHLEKSELTNTGYGSSLDINGEVFCDAGIIRVDQGQRDELSVHSIRHVFPIRETWKLMENLDLLYCEGLKFDKLGLSRPISLDYKLNDKILELLNKAKQEVNPDDLILPRARYIYDYYMNRPEEVIEEIQDTIGIIDINDTRKLVLTSSGGNFFKLPGRIGCAGTPRCAIDFKSNGKYTFSCMCSGNGEQIIRYGLSSLVIERMMQLEGDIDWSEALQGIMESCKTEQGNIYVGVIIVIEDMNDCQNNRLVYCHTTETFQFGIKRMVDNQAEIEVIMSRLQKGSLVRGEYKL</sequence>